<keyword evidence="2" id="KW-1185">Reference proteome</keyword>
<dbReference type="GeneID" id="14697552"/>
<accession>M1IDA0</accession>
<sequence length="74" mass="8684">MDDIKKPMHYNQGGVEPIDYITKNKLSYCEGNVVKYISRWRFKGGIQDLKKAKQYIDFIIDKEAQPKVTETKDD</sequence>
<protein>
    <recommendedName>
        <fullName evidence="3">DUF3310 domain-containing protein</fullName>
    </recommendedName>
</protein>
<dbReference type="RefSeq" id="YP_007517829.1">
    <property type="nucleotide sequence ID" value="NC_020483.1"/>
</dbReference>
<proteinExistence type="predicted"/>
<dbReference type="EMBL" id="KC465901">
    <property type="protein sequence ID" value="AGE60599.1"/>
    <property type="molecule type" value="Genomic_DNA"/>
</dbReference>
<reference evidence="1 2" key="1">
    <citation type="journal article" date="2013" name="Nature">
        <title>Abundant SAR11 viruses in the ocean.</title>
        <authorList>
            <person name="Zhao Y."/>
            <person name="Temperton B."/>
            <person name="Thrash J.C."/>
            <person name="Schwalbach M.S."/>
            <person name="Vergin K.L."/>
            <person name="Landry Z.C."/>
            <person name="Ellisman M."/>
            <person name="Deerinck T."/>
            <person name="Sullivan M.B."/>
            <person name="Giovannoni S.J."/>
        </authorList>
    </citation>
    <scope>NUCLEOTIDE SEQUENCE [LARGE SCALE GENOMIC DNA]</scope>
</reference>
<dbReference type="InterPro" id="IPR021739">
    <property type="entry name" value="SaV-like"/>
</dbReference>
<dbReference type="Pfam" id="PF11753">
    <property type="entry name" value="DUF3310"/>
    <property type="match status" value="1"/>
</dbReference>
<dbReference type="KEGG" id="vg:14697552"/>
<evidence type="ECO:0008006" key="3">
    <source>
        <dbReference type="Google" id="ProtNLM"/>
    </source>
</evidence>
<evidence type="ECO:0000313" key="2">
    <source>
        <dbReference type="Proteomes" id="UP000011295"/>
    </source>
</evidence>
<evidence type="ECO:0000313" key="1">
    <source>
        <dbReference type="EMBL" id="AGE60599.1"/>
    </source>
</evidence>
<dbReference type="OrthoDB" id="22610at10239"/>
<organism evidence="1 2">
    <name type="scientific">Pelagibacter phage HTVC019P</name>
    <dbReference type="NCBI Taxonomy" id="1283079"/>
    <lineage>
        <taxon>Viruses</taxon>
        <taxon>Duplodnaviria</taxon>
        <taxon>Heunggongvirae</taxon>
        <taxon>Uroviricota</taxon>
        <taxon>Caudoviricetes</taxon>
        <taxon>Autographivirales</taxon>
        <taxon>Pelagivirus</taxon>
        <taxon>Pelagivirus HTVC019P</taxon>
    </lineage>
</organism>
<name>M1IDA0_9CAUD</name>
<dbReference type="Proteomes" id="UP000011295">
    <property type="component" value="Segment"/>
</dbReference>